<dbReference type="PRINTS" id="PR00786">
    <property type="entry name" value="NEPRILYSIN"/>
</dbReference>
<name>A0A2U8HE86_9RHOB</name>
<dbReference type="GO" id="GO:0046872">
    <property type="term" value="F:metal ion binding"/>
    <property type="evidence" value="ECO:0007669"/>
    <property type="project" value="UniProtKB-KW"/>
</dbReference>
<sequence length="693" mass="75948">MIVRPMFPLACSLAVGLFSATATSSAAQDAGTVGADQLGFSVRNMDQSVDPAEDFYRYAAGGWLERIDRPEKHPKYSIFTITGEIVQAQVNEIFARAAAEAEGAPKGSPAQLVGDFYRAYMDTEAIDARGITPIQAELDRIDAMTGLPDLVPFLVRMDRIGGPGVFLGFGHTESMLDNSQYELAFASAGFAINPNFASVLEEPDDGARLIAYRTFFAETLMVAGYPPGDASRIARASVQIERILYSGVLSPVERADPQMRYNPMTLAEVQAQIPEIDLSKLLEAAGYPEGIEDVVLASPRYLPVLSELLRTRPLEEIKDYLKLRVILSFAPVMSTEFQKPNLAFSSALLGSAVLPPREESAFQLIADELAHPLGQLYVEANLSDEARATAEEMFTRIKAVFAERIPIRDWLSERTRVQASEKLRALTAKMGGPEEWIDYSGVEIGPDPVANLMAIAAFEHARYMAKFGGPVVQESFNSVTTRPTTVNAAYSPGINGFEVPAAILQPPFFEPQKDAAVWFCRMGAILGHEMTHGFDSMGRQFDASGNLRDWWTAEDAAQFAAKADQLIAQANTYQIAPGLMANGPLEVGENMADLGGITLAHEALLDYLEEHPQENVEIDGFTPEQRCFLSWAQNWTSKSTEAYDRLLVAGDPHAPSPYRAIAALQHLPAFYEAFGIEAGDPMWLPPEERITAW</sequence>
<keyword evidence="7" id="KW-0482">Metalloprotease</keyword>
<feature type="chain" id="PRO_5015954618" evidence="8">
    <location>
        <begin position="27"/>
        <end position="693"/>
    </location>
</feature>
<gene>
    <name evidence="11" type="ORF">CEW88_04500</name>
</gene>
<evidence type="ECO:0000256" key="4">
    <source>
        <dbReference type="ARBA" id="ARBA00022723"/>
    </source>
</evidence>
<proteinExistence type="inferred from homology"/>
<evidence type="ECO:0000256" key="7">
    <source>
        <dbReference type="ARBA" id="ARBA00023049"/>
    </source>
</evidence>
<comment type="cofactor">
    <cofactor evidence="1">
        <name>Zn(2+)</name>
        <dbReference type="ChEBI" id="CHEBI:29105"/>
    </cofactor>
</comment>
<comment type="similarity">
    <text evidence="2">Belongs to the peptidase M13 family.</text>
</comment>
<dbReference type="InterPro" id="IPR000718">
    <property type="entry name" value="Peptidase_M13"/>
</dbReference>
<dbReference type="OrthoDB" id="9775677at2"/>
<evidence type="ECO:0000313" key="11">
    <source>
        <dbReference type="EMBL" id="AWI82985.1"/>
    </source>
</evidence>
<reference evidence="11 12" key="1">
    <citation type="submission" date="2017-06" db="EMBL/GenBank/DDBJ databases">
        <title>Yangia sp. YSBP01 complete genome sequence.</title>
        <authorList>
            <person name="Woo J.-H."/>
            <person name="Kim H.-S."/>
        </authorList>
    </citation>
    <scope>NUCLEOTIDE SEQUENCE [LARGE SCALE GENOMIC DNA]</scope>
    <source>
        <strain evidence="11 12">YSBP01</strain>
    </source>
</reference>
<feature type="signal peptide" evidence="8">
    <location>
        <begin position="1"/>
        <end position="26"/>
    </location>
</feature>
<dbReference type="EMBL" id="CP022189">
    <property type="protein sequence ID" value="AWI82985.1"/>
    <property type="molecule type" value="Genomic_DNA"/>
</dbReference>
<protein>
    <submittedName>
        <fullName evidence="11">Peptidase M13</fullName>
    </submittedName>
</protein>
<dbReference type="Proteomes" id="UP000244915">
    <property type="component" value="Chromosome 1"/>
</dbReference>
<keyword evidence="5" id="KW-0378">Hydrolase</keyword>
<evidence type="ECO:0000256" key="5">
    <source>
        <dbReference type="ARBA" id="ARBA00022801"/>
    </source>
</evidence>
<dbReference type="CDD" id="cd08662">
    <property type="entry name" value="M13"/>
    <property type="match status" value="1"/>
</dbReference>
<keyword evidence="3" id="KW-0645">Protease</keyword>
<evidence type="ECO:0000259" key="10">
    <source>
        <dbReference type="Pfam" id="PF05649"/>
    </source>
</evidence>
<dbReference type="Gene3D" id="3.40.390.10">
    <property type="entry name" value="Collagenase (Catalytic Domain)"/>
    <property type="match status" value="1"/>
</dbReference>
<dbReference type="Pfam" id="PF01431">
    <property type="entry name" value="Peptidase_M13"/>
    <property type="match status" value="1"/>
</dbReference>
<dbReference type="KEGG" id="ypac:CEW88_04500"/>
<keyword evidence="6" id="KW-0862">Zinc</keyword>
<evidence type="ECO:0000256" key="1">
    <source>
        <dbReference type="ARBA" id="ARBA00001947"/>
    </source>
</evidence>
<dbReference type="PROSITE" id="PS51885">
    <property type="entry name" value="NEPRILYSIN"/>
    <property type="match status" value="1"/>
</dbReference>
<evidence type="ECO:0000256" key="8">
    <source>
        <dbReference type="SAM" id="SignalP"/>
    </source>
</evidence>
<dbReference type="InterPro" id="IPR042089">
    <property type="entry name" value="Peptidase_M13_dom_2"/>
</dbReference>
<dbReference type="GO" id="GO:0004222">
    <property type="term" value="F:metalloendopeptidase activity"/>
    <property type="evidence" value="ECO:0007669"/>
    <property type="project" value="InterPro"/>
</dbReference>
<evidence type="ECO:0000256" key="6">
    <source>
        <dbReference type="ARBA" id="ARBA00022833"/>
    </source>
</evidence>
<dbReference type="AlphaFoldDB" id="A0A2U8HE86"/>
<dbReference type="RefSeq" id="WP_108964874.1">
    <property type="nucleotide sequence ID" value="NZ_CP022189.1"/>
</dbReference>
<dbReference type="Gene3D" id="1.10.1380.10">
    <property type="entry name" value="Neutral endopeptidase , domain2"/>
    <property type="match status" value="1"/>
</dbReference>
<evidence type="ECO:0000256" key="2">
    <source>
        <dbReference type="ARBA" id="ARBA00007357"/>
    </source>
</evidence>
<dbReference type="GO" id="GO:0016485">
    <property type="term" value="P:protein processing"/>
    <property type="evidence" value="ECO:0007669"/>
    <property type="project" value="TreeGrafter"/>
</dbReference>
<keyword evidence="8" id="KW-0732">Signal</keyword>
<dbReference type="InterPro" id="IPR024079">
    <property type="entry name" value="MetalloPept_cat_dom_sf"/>
</dbReference>
<evidence type="ECO:0000313" key="12">
    <source>
        <dbReference type="Proteomes" id="UP000244915"/>
    </source>
</evidence>
<organism evidence="11 12">
    <name type="scientific">Alloyangia pacifica</name>
    <dbReference type="NCBI Taxonomy" id="311180"/>
    <lineage>
        <taxon>Bacteria</taxon>
        <taxon>Pseudomonadati</taxon>
        <taxon>Pseudomonadota</taxon>
        <taxon>Alphaproteobacteria</taxon>
        <taxon>Rhodobacterales</taxon>
        <taxon>Roseobacteraceae</taxon>
        <taxon>Alloyangia</taxon>
    </lineage>
</organism>
<accession>A0A2U8HE86</accession>
<evidence type="ECO:0000259" key="9">
    <source>
        <dbReference type="Pfam" id="PF01431"/>
    </source>
</evidence>
<dbReference type="InterPro" id="IPR008753">
    <property type="entry name" value="Peptidase_M13_N"/>
</dbReference>
<evidence type="ECO:0000256" key="3">
    <source>
        <dbReference type="ARBA" id="ARBA00022670"/>
    </source>
</evidence>
<dbReference type="GO" id="GO:0005886">
    <property type="term" value="C:plasma membrane"/>
    <property type="evidence" value="ECO:0007669"/>
    <property type="project" value="TreeGrafter"/>
</dbReference>
<keyword evidence="4" id="KW-0479">Metal-binding</keyword>
<dbReference type="PANTHER" id="PTHR11733">
    <property type="entry name" value="ZINC METALLOPROTEASE FAMILY M13 NEPRILYSIN-RELATED"/>
    <property type="match status" value="1"/>
</dbReference>
<dbReference type="PANTHER" id="PTHR11733:SF167">
    <property type="entry name" value="FI17812P1-RELATED"/>
    <property type="match status" value="1"/>
</dbReference>
<feature type="domain" description="Peptidase M13 C-terminal" evidence="9">
    <location>
        <begin position="487"/>
        <end position="689"/>
    </location>
</feature>
<dbReference type="Pfam" id="PF05649">
    <property type="entry name" value="Peptidase_M13_N"/>
    <property type="match status" value="1"/>
</dbReference>
<feature type="domain" description="Peptidase M13 N-terminal" evidence="10">
    <location>
        <begin position="51"/>
        <end position="433"/>
    </location>
</feature>
<dbReference type="InterPro" id="IPR018497">
    <property type="entry name" value="Peptidase_M13_C"/>
</dbReference>
<dbReference type="SUPFAM" id="SSF55486">
    <property type="entry name" value="Metalloproteases ('zincins'), catalytic domain"/>
    <property type="match status" value="1"/>
</dbReference>